<dbReference type="PRINTS" id="PR01854">
    <property type="entry name" value="BR22PROTEIN"/>
</dbReference>
<organism evidence="3">
    <name type="scientific">Brugia malayi</name>
    <name type="common">Filarial nematode worm</name>
    <dbReference type="NCBI Taxonomy" id="6279"/>
    <lineage>
        <taxon>Eukaryota</taxon>
        <taxon>Metazoa</taxon>
        <taxon>Ecdysozoa</taxon>
        <taxon>Nematoda</taxon>
        <taxon>Chromadorea</taxon>
        <taxon>Rhabditida</taxon>
        <taxon>Spirurina</taxon>
        <taxon>Spiruromorpha</taxon>
        <taxon>Filarioidea</taxon>
        <taxon>Onchocercidae</taxon>
        <taxon>Brugia</taxon>
    </lineage>
</organism>
<dbReference type="WBParaSite" id="Bm18574.1">
    <property type="protein sequence ID" value="Bm18574.1"/>
    <property type="gene ID" value="WBGene00303418"/>
</dbReference>
<accession>A0A4E9FKU7</accession>
<feature type="compositionally biased region" description="Polar residues" evidence="2">
    <location>
        <begin position="13"/>
        <end position="27"/>
    </location>
</feature>
<reference evidence="3" key="2">
    <citation type="submission" date="2019-04" db="EMBL/GenBank/DDBJ databases">
        <authorList>
            <person name="Howe K."/>
            <person name="Paulini M."/>
            <person name="Williams G."/>
        </authorList>
    </citation>
    <scope>NUCLEOTIDE SEQUENCE [LARGE SCALE GENOMIC DNA]</scope>
    <source>
        <strain evidence="3">FR3</strain>
    </source>
</reference>
<dbReference type="CTD" id="6102102"/>
<feature type="coiled-coil region" evidence="1">
    <location>
        <begin position="39"/>
        <end position="70"/>
    </location>
</feature>
<gene>
    <name evidence="3 5" type="primary">Bm18574</name>
    <name evidence="3" type="ORF">BM_BM18574</name>
</gene>
<dbReference type="InterPro" id="IPR013730">
    <property type="entry name" value="Fyv7/TAP26"/>
</dbReference>
<protein>
    <submittedName>
        <fullName evidence="5">Thyroid transcription factor 1-associated protein 26</fullName>
    </submittedName>
</protein>
<dbReference type="RefSeq" id="XP_001898662.1">
    <property type="nucleotide sequence ID" value="XM_001898627.2"/>
</dbReference>
<evidence type="ECO:0000256" key="1">
    <source>
        <dbReference type="SAM" id="Coils"/>
    </source>
</evidence>
<evidence type="ECO:0000256" key="2">
    <source>
        <dbReference type="SAM" id="MobiDB-lite"/>
    </source>
</evidence>
<dbReference type="Pfam" id="PF08524">
    <property type="entry name" value="rRNA_processing"/>
    <property type="match status" value="1"/>
</dbReference>
<name>A0A4E9FKU7_BRUMA</name>
<reference evidence="4" key="1">
    <citation type="journal article" date="2007" name="Science">
        <title>Draft genome of the filarial nematode parasite Brugia malayi.</title>
        <authorList>
            <person name="Ghedin E."/>
            <person name="Wang S."/>
            <person name="Spiro D."/>
            <person name="Caler E."/>
            <person name="Zhao Q."/>
            <person name="Crabtree J."/>
            <person name="Allen J.E."/>
            <person name="Delcher A.L."/>
            <person name="Guiliano D.B."/>
            <person name="Miranda-Saavedra D."/>
            <person name="Angiuoli S.V."/>
            <person name="Creasy T."/>
            <person name="Amedeo P."/>
            <person name="Haas B."/>
            <person name="El-Sayed N.M."/>
            <person name="Wortman J.R."/>
            <person name="Feldblyum T."/>
            <person name="Tallon L."/>
            <person name="Schatz M."/>
            <person name="Shumway M."/>
            <person name="Koo H."/>
            <person name="Salzberg S.L."/>
            <person name="Schobel S."/>
            <person name="Pertea M."/>
            <person name="Pop M."/>
            <person name="White O."/>
            <person name="Barton G.J."/>
            <person name="Carlow C.K."/>
            <person name="Crawford M.J."/>
            <person name="Daub J."/>
            <person name="Dimmic M.W."/>
            <person name="Estes C.F."/>
            <person name="Foster J.M."/>
            <person name="Ganatra M."/>
            <person name="Gregory W.F."/>
            <person name="Johnson N.M."/>
            <person name="Jin J."/>
            <person name="Komuniecki R."/>
            <person name="Korf I."/>
            <person name="Kumar S."/>
            <person name="Laney S."/>
            <person name="Li B.W."/>
            <person name="Li W."/>
            <person name="Lindblom T.H."/>
            <person name="Lustigman S."/>
            <person name="Ma D."/>
            <person name="Maina C.V."/>
            <person name="Martin D.M."/>
            <person name="McCarter J.P."/>
            <person name="McReynolds L."/>
            <person name="Mitreva M."/>
            <person name="Nutman T.B."/>
            <person name="Parkinson J."/>
            <person name="Peregrin-Alvarez J.M."/>
            <person name="Poole C."/>
            <person name="Ren Q."/>
            <person name="Saunders L."/>
            <person name="Sluder A.E."/>
            <person name="Smith K."/>
            <person name="Stanke M."/>
            <person name="Unnasch T.R."/>
            <person name="Ware J."/>
            <person name="Wei A.D."/>
            <person name="Weil G."/>
            <person name="Williams D.J."/>
            <person name="Zhang Y."/>
            <person name="Williams S.A."/>
            <person name="Fraser-Liggett C."/>
            <person name="Slatko B."/>
            <person name="Blaxter M.L."/>
            <person name="Scott A.L."/>
        </authorList>
    </citation>
    <scope>NUCLEOTIDE SEQUENCE</scope>
    <source>
        <strain evidence="4">FR3</strain>
    </source>
</reference>
<dbReference type="GeneID" id="6102102"/>
<dbReference type="Proteomes" id="UP000006672">
    <property type="component" value="Unassembled WGS sequence"/>
</dbReference>
<feature type="region of interest" description="Disordered" evidence="2">
    <location>
        <begin position="1"/>
        <end position="36"/>
    </location>
</feature>
<dbReference type="OrthoDB" id="5377144at2759"/>
<dbReference type="AlphaFoldDB" id="A0A4E9FKU7"/>
<evidence type="ECO:0000313" key="4">
    <source>
        <dbReference type="Proteomes" id="UP000006672"/>
    </source>
</evidence>
<evidence type="ECO:0000313" key="5">
    <source>
        <dbReference type="WBParaSite" id="Bm18574.1"/>
    </source>
</evidence>
<evidence type="ECO:0000313" key="3">
    <source>
        <dbReference type="EMBL" id="VIO97367.1"/>
    </source>
</evidence>
<proteinExistence type="predicted"/>
<accession>A0A5S6PFW8</accession>
<keyword evidence="1" id="KW-0175">Coiled coil</keyword>
<dbReference type="KEGG" id="bmy:BM_BM18574"/>
<keyword evidence="4" id="KW-1185">Reference proteome</keyword>
<dbReference type="EMBL" id="CAAKNF010000194">
    <property type="protein sequence ID" value="VIO97367.1"/>
    <property type="molecule type" value="Genomic_DNA"/>
</dbReference>
<sequence>MMARSSMEAGPSSEISPTMDQCHSSSLQRKKRRLHADQRAQLTYQKIAAERKAEKEKRQLEREKRQKVLEEYTSIKQRMNKALLKKNKRGQPNLNAQIEVLLEKIEKRMQKS</sequence>
<reference evidence="5" key="3">
    <citation type="submission" date="2019-12" db="UniProtKB">
        <authorList>
            <consortium name="WormBaseParasite"/>
        </authorList>
    </citation>
    <scope>IDENTIFICATION</scope>
</reference>